<dbReference type="EMBL" id="JAAGAB010000004">
    <property type="protein sequence ID" value="NDV02553.1"/>
    <property type="molecule type" value="Genomic_DNA"/>
</dbReference>
<keyword evidence="2" id="KW-0449">Lipoprotein</keyword>
<dbReference type="Proteomes" id="UP000474757">
    <property type="component" value="Unassembled WGS sequence"/>
</dbReference>
<dbReference type="AlphaFoldDB" id="A0A6B2JLV6"/>
<dbReference type="InterPro" id="IPR023373">
    <property type="entry name" value="YmcC_sf"/>
</dbReference>
<evidence type="ECO:0000256" key="1">
    <source>
        <dbReference type="SAM" id="SignalP"/>
    </source>
</evidence>
<dbReference type="RefSeq" id="WP_163895632.1">
    <property type="nucleotide sequence ID" value="NZ_JAAGAB010000004.1"/>
</dbReference>
<dbReference type="InterPro" id="IPR021308">
    <property type="entry name" value="GfcB"/>
</dbReference>
<protein>
    <submittedName>
        <fullName evidence="2">YjbF family lipoprotein</fullName>
    </submittedName>
</protein>
<organism evidence="2 3">
    <name type="scientific">Pseudoroseicyclus tamaricis</name>
    <dbReference type="NCBI Taxonomy" id="2705421"/>
    <lineage>
        <taxon>Bacteria</taxon>
        <taxon>Pseudomonadati</taxon>
        <taxon>Pseudomonadota</taxon>
        <taxon>Alphaproteobacteria</taxon>
        <taxon>Rhodobacterales</taxon>
        <taxon>Paracoccaceae</taxon>
        <taxon>Pseudoroseicyclus</taxon>
    </lineage>
</organism>
<gene>
    <name evidence="2" type="ORF">GZA08_16405</name>
</gene>
<dbReference type="Gene3D" id="2.40.360.10">
    <property type="entry name" value="YmcC-like"/>
    <property type="match status" value="1"/>
</dbReference>
<keyword evidence="1" id="KW-0732">Signal</keyword>
<keyword evidence="3" id="KW-1185">Reference proteome</keyword>
<dbReference type="PROSITE" id="PS51257">
    <property type="entry name" value="PROKAR_LIPOPROTEIN"/>
    <property type="match status" value="1"/>
</dbReference>
<evidence type="ECO:0000313" key="3">
    <source>
        <dbReference type="Proteomes" id="UP000474757"/>
    </source>
</evidence>
<comment type="caution">
    <text evidence="2">The sequence shown here is derived from an EMBL/GenBank/DDBJ whole genome shotgun (WGS) entry which is preliminary data.</text>
</comment>
<feature type="chain" id="PRO_5025610739" evidence="1">
    <location>
        <begin position="22"/>
        <end position="218"/>
    </location>
</feature>
<sequence>MMRKALIAAALMALSSCGTTGQQSPVLTLARAAIPALGAGPPGDPSAAPPGFSPQEVAANPGAYSLITIHGLYPAGLARIVEASDGRVTYESQYRFSAAYRDGILVGTRGLADDLMAADPGNLLAAIRAGGGTTRRVHETLSPLDEIERTSFDCTIGGGALETVNLGLKEVPARGWEEECLGGGLQFKNKYWLDSAGEIVASRQFVSETVAYLRENSL</sequence>
<proteinExistence type="predicted"/>
<dbReference type="SUPFAM" id="SSF159270">
    <property type="entry name" value="YmcC-like"/>
    <property type="match status" value="1"/>
</dbReference>
<feature type="signal peptide" evidence="1">
    <location>
        <begin position="1"/>
        <end position="21"/>
    </location>
</feature>
<evidence type="ECO:0000313" key="2">
    <source>
        <dbReference type="EMBL" id="NDV02553.1"/>
    </source>
</evidence>
<name>A0A6B2JLV6_9RHOB</name>
<reference evidence="2 3" key="1">
    <citation type="submission" date="2020-02" db="EMBL/GenBank/DDBJ databases">
        <title>Pseudoroseicyclus tamarix, sp. nov., isolated from offshore sediment of a Tamarix chinensis forest.</title>
        <authorList>
            <person name="Gai Y."/>
        </authorList>
    </citation>
    <scope>NUCLEOTIDE SEQUENCE [LARGE SCALE GENOMIC DNA]</scope>
    <source>
        <strain evidence="2 3">CLL3-39</strain>
    </source>
</reference>
<accession>A0A6B2JLV6</accession>
<dbReference type="Pfam" id="PF11102">
    <property type="entry name" value="YjbF"/>
    <property type="match status" value="1"/>
</dbReference>